<dbReference type="InterPro" id="IPR026634">
    <property type="entry name" value="TPST-like"/>
</dbReference>
<dbReference type="Pfam" id="PF13469">
    <property type="entry name" value="Sulfotransfer_3"/>
    <property type="match status" value="1"/>
</dbReference>
<dbReference type="Proteomes" id="UP000024816">
    <property type="component" value="Unassembled WGS sequence"/>
</dbReference>
<evidence type="ECO:0000256" key="1">
    <source>
        <dbReference type="ARBA" id="ARBA00022679"/>
    </source>
</evidence>
<dbReference type="PROSITE" id="PS50005">
    <property type="entry name" value="TPR"/>
    <property type="match status" value="2"/>
</dbReference>
<dbReference type="Pfam" id="PF14559">
    <property type="entry name" value="TPR_19"/>
    <property type="match status" value="1"/>
</dbReference>
<organism evidence="3 4">
    <name type="scientific">Hyphomonas jannaschiana VP2</name>
    <dbReference type="NCBI Taxonomy" id="1280952"/>
    <lineage>
        <taxon>Bacteria</taxon>
        <taxon>Pseudomonadati</taxon>
        <taxon>Pseudomonadota</taxon>
        <taxon>Alphaproteobacteria</taxon>
        <taxon>Hyphomonadales</taxon>
        <taxon>Hyphomonadaceae</taxon>
        <taxon>Hyphomonas</taxon>
    </lineage>
</organism>
<dbReference type="GO" id="GO:0008476">
    <property type="term" value="F:protein-tyrosine sulfotransferase activity"/>
    <property type="evidence" value="ECO:0007669"/>
    <property type="project" value="InterPro"/>
</dbReference>
<accession>A0A059FAV4</accession>
<dbReference type="Gene3D" id="1.25.40.10">
    <property type="entry name" value="Tetratricopeptide repeat domain"/>
    <property type="match status" value="2"/>
</dbReference>
<dbReference type="PANTHER" id="PTHR12788:SF10">
    <property type="entry name" value="PROTEIN-TYROSINE SULFOTRANSFERASE"/>
    <property type="match status" value="1"/>
</dbReference>
<evidence type="ECO:0000256" key="2">
    <source>
        <dbReference type="PROSITE-ProRule" id="PRU00339"/>
    </source>
</evidence>
<feature type="repeat" description="TPR" evidence="2">
    <location>
        <begin position="114"/>
        <end position="147"/>
    </location>
</feature>
<dbReference type="SUPFAM" id="SSF48452">
    <property type="entry name" value="TPR-like"/>
    <property type="match status" value="1"/>
</dbReference>
<dbReference type="OrthoDB" id="9800698at2"/>
<keyword evidence="1 3" id="KW-0808">Transferase</keyword>
<dbReference type="Gene3D" id="3.40.50.300">
    <property type="entry name" value="P-loop containing nucleotide triphosphate hydrolases"/>
    <property type="match status" value="1"/>
</dbReference>
<dbReference type="InterPro" id="IPR019734">
    <property type="entry name" value="TPR_rpt"/>
</dbReference>
<proteinExistence type="predicted"/>
<feature type="repeat" description="TPR" evidence="2">
    <location>
        <begin position="44"/>
        <end position="77"/>
    </location>
</feature>
<protein>
    <submittedName>
        <fullName evidence="3">TPR/sulfotransferase domain-containing protein</fullName>
    </submittedName>
</protein>
<dbReference type="STRING" id="1280952.HJA_12114"/>
<dbReference type="SMART" id="SM00028">
    <property type="entry name" value="TPR"/>
    <property type="match status" value="5"/>
</dbReference>
<dbReference type="InterPro" id="IPR027417">
    <property type="entry name" value="P-loop_NTPase"/>
</dbReference>
<dbReference type="eggNOG" id="COG0457">
    <property type="taxonomic scope" value="Bacteria"/>
</dbReference>
<dbReference type="EMBL" id="ARYJ01000007">
    <property type="protein sequence ID" value="KCZ87745.1"/>
    <property type="molecule type" value="Genomic_DNA"/>
</dbReference>
<dbReference type="PATRIC" id="fig|1280952.3.peg.2424"/>
<dbReference type="RefSeq" id="WP_051597635.1">
    <property type="nucleotide sequence ID" value="NZ_ARYJ01000007.1"/>
</dbReference>
<dbReference type="AlphaFoldDB" id="A0A059FAV4"/>
<keyword evidence="4" id="KW-1185">Reference proteome</keyword>
<name>A0A059FAV4_9PROT</name>
<reference evidence="3 4" key="1">
    <citation type="journal article" date="2014" name="Antonie Van Leeuwenhoek">
        <title>Hyphomonas beringensis sp. nov. and Hyphomonas chukchiensis sp. nov., isolated from surface seawater of the Bering Sea and Chukchi Sea.</title>
        <authorList>
            <person name="Li C."/>
            <person name="Lai Q."/>
            <person name="Li G."/>
            <person name="Dong C."/>
            <person name="Wang J."/>
            <person name="Liao Y."/>
            <person name="Shao Z."/>
        </authorList>
    </citation>
    <scope>NUCLEOTIDE SEQUENCE [LARGE SCALE GENOMIC DNA]</scope>
    <source>
        <strain evidence="3 4">VP2</strain>
    </source>
</reference>
<dbReference type="Pfam" id="PF13432">
    <property type="entry name" value="TPR_16"/>
    <property type="match status" value="1"/>
</dbReference>
<evidence type="ECO:0000313" key="3">
    <source>
        <dbReference type="EMBL" id="KCZ87745.1"/>
    </source>
</evidence>
<keyword evidence="2" id="KW-0802">TPR repeat</keyword>
<evidence type="ECO:0000313" key="4">
    <source>
        <dbReference type="Proteomes" id="UP000024816"/>
    </source>
</evidence>
<dbReference type="SUPFAM" id="SSF52540">
    <property type="entry name" value="P-loop containing nucleoside triphosphate hydrolases"/>
    <property type="match status" value="1"/>
</dbReference>
<gene>
    <name evidence="3" type="ORF">HJA_12114</name>
</gene>
<dbReference type="PANTHER" id="PTHR12788">
    <property type="entry name" value="PROTEIN-TYROSINE SULFOTRANSFERASE 2"/>
    <property type="match status" value="1"/>
</dbReference>
<sequence>MTSSVDPNTLSARLSEASALRNAGRVPEAIAAYRDVLAMEPNLPDSWYNLGWLLRRNGQPSDALKAYEEALARNITAPEEVWLNIGVIHADDFLKPDAAIEAYEQALKLKEDFVPALFNLANTHEDLGQVERAVALYQKILEIAPMEAEPLARIANISRPTSLEDAIVKHVDEARVRQDIPAASRASLEFAFGRMLDFLGEYDAAFAAYERANQASESVRPPNYPGFNQGRSEAIVDALKAMPAPSARSLPPSPIQPVFILGQFRSGSTLLEQILSGHSQVSTMGELPLLAQIGAKRFSPYPAKLADASEEELANARGEYFKGLENRRSGLSGIVTDKRPDNYFHVGMILRLFPEARILHTVRDARDVCLSTFFAHLDLHQVHATDLKNIARHYRAYEELMAHWKSLAPDQILDVPYDTLVNEPEQEVRRVLDFLGLPFEQACLEFHASSAPVKTASVWQVREPLYTRSSGRWRNYEKHLGPMMEVLDGKTR</sequence>
<dbReference type="InterPro" id="IPR011990">
    <property type="entry name" value="TPR-like_helical_dom_sf"/>
</dbReference>
<comment type="caution">
    <text evidence="3">The sequence shown here is derived from an EMBL/GenBank/DDBJ whole genome shotgun (WGS) entry which is preliminary data.</text>
</comment>